<proteinExistence type="predicted"/>
<dbReference type="EMBL" id="ADBL01002400">
    <property type="status" value="NOT_ANNOTATED_CDS"/>
    <property type="molecule type" value="Genomic_DNA"/>
</dbReference>
<evidence type="ECO:0000313" key="3">
    <source>
        <dbReference type="EnsemblFungi" id="MAPG_09405T0"/>
    </source>
</evidence>
<gene>
    <name evidence="2" type="ORF">MAPG_09405</name>
</gene>
<dbReference type="EMBL" id="GL876976">
    <property type="protein sequence ID" value="KLU90880.1"/>
    <property type="molecule type" value="Genomic_DNA"/>
</dbReference>
<dbReference type="AlphaFoldDB" id="A0A0C4E9V5"/>
<evidence type="ECO:0000313" key="2">
    <source>
        <dbReference type="EMBL" id="KLU90880.1"/>
    </source>
</evidence>
<reference evidence="2" key="3">
    <citation type="submission" date="2011-03" db="EMBL/GenBank/DDBJ databases">
        <title>Annotation of Magnaporthe poae ATCC 64411.</title>
        <authorList>
            <person name="Ma L.-J."/>
            <person name="Dead R."/>
            <person name="Young S.K."/>
            <person name="Zeng Q."/>
            <person name="Gargeya S."/>
            <person name="Fitzgerald M."/>
            <person name="Haas B."/>
            <person name="Abouelleil A."/>
            <person name="Alvarado L."/>
            <person name="Arachchi H.M."/>
            <person name="Berlin A."/>
            <person name="Brown A."/>
            <person name="Chapman S.B."/>
            <person name="Chen Z."/>
            <person name="Dunbar C."/>
            <person name="Freedman E."/>
            <person name="Gearin G."/>
            <person name="Gellesch M."/>
            <person name="Goldberg J."/>
            <person name="Griggs A."/>
            <person name="Gujja S."/>
            <person name="Heiman D."/>
            <person name="Howarth C."/>
            <person name="Larson L."/>
            <person name="Lui A."/>
            <person name="MacDonald P.J.P."/>
            <person name="Mehta T."/>
            <person name="Montmayeur A."/>
            <person name="Murphy C."/>
            <person name="Neiman D."/>
            <person name="Pearson M."/>
            <person name="Priest M."/>
            <person name="Roberts A."/>
            <person name="Saif S."/>
            <person name="Shea T."/>
            <person name="Shenoy N."/>
            <person name="Sisk P."/>
            <person name="Stolte C."/>
            <person name="Sykes S."/>
            <person name="Yandava C."/>
            <person name="Wortman J."/>
            <person name="Nusbaum C."/>
            <person name="Birren B."/>
        </authorList>
    </citation>
    <scope>NUCLEOTIDE SEQUENCE</scope>
    <source>
        <strain evidence="2">ATCC 64411</strain>
    </source>
</reference>
<protein>
    <submittedName>
        <fullName evidence="2 3">Uncharacterized protein</fullName>
    </submittedName>
</protein>
<dbReference type="VEuPathDB" id="FungiDB:MAPG_09405"/>
<evidence type="ECO:0000313" key="4">
    <source>
        <dbReference type="Proteomes" id="UP000011715"/>
    </source>
</evidence>
<reference evidence="3" key="5">
    <citation type="submission" date="2015-06" db="UniProtKB">
        <authorList>
            <consortium name="EnsemblFungi"/>
        </authorList>
    </citation>
    <scope>IDENTIFICATION</scope>
    <source>
        <strain evidence="3">ATCC 64411</strain>
    </source>
</reference>
<keyword evidence="4" id="KW-1185">Reference proteome</keyword>
<accession>A0A0C4E9V5</accession>
<dbReference type="Proteomes" id="UP000011715">
    <property type="component" value="Unassembled WGS sequence"/>
</dbReference>
<name>A0A0C4E9V5_MAGP6</name>
<sequence length="147" mass="15532">MTISLRAQMPLVHIWHPSSQKRKGKTLICTAPNPILQGHGAAVALGMRWINASATRELASLCTTKLRGQDEGGKEETATTLHLGHATQSWASEAAHTIGRHGPSRLPGVQLPNAPIPGATSSARSSIFTRTGRAGAKPALEPQLADH</sequence>
<evidence type="ECO:0000256" key="1">
    <source>
        <dbReference type="SAM" id="MobiDB-lite"/>
    </source>
</evidence>
<organism evidence="3 4">
    <name type="scientific">Magnaporthiopsis poae (strain ATCC 64411 / 73-15)</name>
    <name type="common">Kentucky bluegrass fungus</name>
    <name type="synonym">Magnaporthe poae</name>
    <dbReference type="NCBI Taxonomy" id="644358"/>
    <lineage>
        <taxon>Eukaryota</taxon>
        <taxon>Fungi</taxon>
        <taxon>Dikarya</taxon>
        <taxon>Ascomycota</taxon>
        <taxon>Pezizomycotina</taxon>
        <taxon>Sordariomycetes</taxon>
        <taxon>Sordariomycetidae</taxon>
        <taxon>Magnaporthales</taxon>
        <taxon>Magnaporthaceae</taxon>
        <taxon>Magnaporthiopsis</taxon>
    </lineage>
</organism>
<reference evidence="2" key="2">
    <citation type="submission" date="2010-05" db="EMBL/GenBank/DDBJ databases">
        <title>The Genome Sequence of Magnaporthe poae strain ATCC 64411.</title>
        <authorList>
            <consortium name="The Broad Institute Genome Sequencing Platform"/>
            <consortium name="Broad Institute Genome Sequencing Center for Infectious Disease"/>
            <person name="Ma L.-J."/>
            <person name="Dead R."/>
            <person name="Young S."/>
            <person name="Zeng Q."/>
            <person name="Koehrsen M."/>
            <person name="Alvarado L."/>
            <person name="Berlin A."/>
            <person name="Chapman S.B."/>
            <person name="Chen Z."/>
            <person name="Freedman E."/>
            <person name="Gellesch M."/>
            <person name="Goldberg J."/>
            <person name="Griggs A."/>
            <person name="Gujja S."/>
            <person name="Heilman E.R."/>
            <person name="Heiman D."/>
            <person name="Hepburn T."/>
            <person name="Howarth C."/>
            <person name="Jen D."/>
            <person name="Larson L."/>
            <person name="Mehta T."/>
            <person name="Neiman D."/>
            <person name="Pearson M."/>
            <person name="Roberts A."/>
            <person name="Saif S."/>
            <person name="Shea T."/>
            <person name="Shenoy N."/>
            <person name="Sisk P."/>
            <person name="Stolte C."/>
            <person name="Sykes S."/>
            <person name="Walk T."/>
            <person name="White J."/>
            <person name="Yandava C."/>
            <person name="Haas B."/>
            <person name="Nusbaum C."/>
            <person name="Birren B."/>
        </authorList>
    </citation>
    <scope>NUCLEOTIDE SEQUENCE</scope>
    <source>
        <strain evidence="2">ATCC 64411</strain>
    </source>
</reference>
<feature type="region of interest" description="Disordered" evidence="1">
    <location>
        <begin position="98"/>
        <end position="125"/>
    </location>
</feature>
<reference evidence="3" key="4">
    <citation type="journal article" date="2015" name="G3 (Bethesda)">
        <title>Genome sequences of three phytopathogenic species of the Magnaporthaceae family of fungi.</title>
        <authorList>
            <person name="Okagaki L.H."/>
            <person name="Nunes C.C."/>
            <person name="Sailsbery J."/>
            <person name="Clay B."/>
            <person name="Brown D."/>
            <person name="John T."/>
            <person name="Oh Y."/>
            <person name="Young N."/>
            <person name="Fitzgerald M."/>
            <person name="Haas B.J."/>
            <person name="Zeng Q."/>
            <person name="Young S."/>
            <person name="Adiconis X."/>
            <person name="Fan L."/>
            <person name="Levin J.Z."/>
            <person name="Mitchell T.K."/>
            <person name="Okubara P.A."/>
            <person name="Farman M.L."/>
            <person name="Kohn L.M."/>
            <person name="Birren B."/>
            <person name="Ma L.-J."/>
            <person name="Dean R.A."/>
        </authorList>
    </citation>
    <scope>NUCLEOTIDE SEQUENCE</scope>
    <source>
        <strain evidence="3">ATCC 64411 / 73-15</strain>
    </source>
</reference>
<dbReference type="EnsemblFungi" id="MAPG_09405T0">
    <property type="protein sequence ID" value="MAPG_09405T0"/>
    <property type="gene ID" value="MAPG_09405"/>
</dbReference>
<reference evidence="4" key="1">
    <citation type="submission" date="2010-05" db="EMBL/GenBank/DDBJ databases">
        <title>The genome sequence of Magnaporthe poae strain ATCC 64411.</title>
        <authorList>
            <person name="Ma L.-J."/>
            <person name="Dead R."/>
            <person name="Young S."/>
            <person name="Zeng Q."/>
            <person name="Koehrsen M."/>
            <person name="Alvarado L."/>
            <person name="Berlin A."/>
            <person name="Chapman S.B."/>
            <person name="Chen Z."/>
            <person name="Freedman E."/>
            <person name="Gellesch M."/>
            <person name="Goldberg J."/>
            <person name="Griggs A."/>
            <person name="Gujja S."/>
            <person name="Heilman E.R."/>
            <person name="Heiman D."/>
            <person name="Hepburn T."/>
            <person name="Howarth C."/>
            <person name="Jen D."/>
            <person name="Larson L."/>
            <person name="Mehta T."/>
            <person name="Neiman D."/>
            <person name="Pearson M."/>
            <person name="Roberts A."/>
            <person name="Saif S."/>
            <person name="Shea T."/>
            <person name="Shenoy N."/>
            <person name="Sisk P."/>
            <person name="Stolte C."/>
            <person name="Sykes S."/>
            <person name="Walk T."/>
            <person name="White J."/>
            <person name="Yandava C."/>
            <person name="Haas B."/>
            <person name="Nusbaum C."/>
            <person name="Birren B."/>
        </authorList>
    </citation>
    <scope>NUCLEOTIDE SEQUENCE [LARGE SCALE GENOMIC DNA]</scope>
    <source>
        <strain evidence="4">ATCC 64411 / 73-15</strain>
    </source>
</reference>